<accession>A0A0C3DUA1</accession>
<reference evidence="1 2" key="1">
    <citation type="submission" date="2014-04" db="EMBL/GenBank/DDBJ databases">
        <authorList>
            <consortium name="DOE Joint Genome Institute"/>
            <person name="Kuo A."/>
            <person name="Kohler A."/>
            <person name="Nagy L.G."/>
            <person name="Floudas D."/>
            <person name="Copeland A."/>
            <person name="Barry K.W."/>
            <person name="Cichocki N."/>
            <person name="Veneault-Fourrey C."/>
            <person name="LaButti K."/>
            <person name="Lindquist E.A."/>
            <person name="Lipzen A."/>
            <person name="Lundell T."/>
            <person name="Morin E."/>
            <person name="Murat C."/>
            <person name="Sun H."/>
            <person name="Tunlid A."/>
            <person name="Henrissat B."/>
            <person name="Grigoriev I.V."/>
            <person name="Hibbett D.S."/>
            <person name="Martin F."/>
            <person name="Nordberg H.P."/>
            <person name="Cantor M.N."/>
            <person name="Hua S.X."/>
        </authorList>
    </citation>
    <scope>NUCLEOTIDE SEQUENCE [LARGE SCALE GENOMIC DNA]</scope>
    <source>
        <strain evidence="1 2">Foug A</strain>
    </source>
</reference>
<dbReference type="EMBL" id="KN822030">
    <property type="protein sequence ID" value="KIM64190.1"/>
    <property type="molecule type" value="Genomic_DNA"/>
</dbReference>
<dbReference type="InParanoid" id="A0A0C3DUA1"/>
<protein>
    <submittedName>
        <fullName evidence="1">Uncharacterized protein</fullName>
    </submittedName>
</protein>
<keyword evidence="2" id="KW-1185">Reference proteome</keyword>
<sequence>MTWRTRGVLANGAAVQPDEHPGILNGQEEGWRTADLINFRNSMVLCPWHNTVPCAGVMHEAMSIWIWFYYFLDRGTKVDAEYPSDPSMTVRSTSDEGGTWMAHMAGCSDDARNVPCVAELWGYHASSGHSGPYGNIVPTTVPKKFPRPRFGDMSIQVENGCLPVSHTKRGIRVD</sequence>
<dbReference type="AlphaFoldDB" id="A0A0C3DUA1"/>
<gene>
    <name evidence="1" type="ORF">SCLCIDRAFT_8647</name>
</gene>
<evidence type="ECO:0000313" key="1">
    <source>
        <dbReference type="EMBL" id="KIM64190.1"/>
    </source>
</evidence>
<organism evidence="1 2">
    <name type="scientific">Scleroderma citrinum Foug A</name>
    <dbReference type="NCBI Taxonomy" id="1036808"/>
    <lineage>
        <taxon>Eukaryota</taxon>
        <taxon>Fungi</taxon>
        <taxon>Dikarya</taxon>
        <taxon>Basidiomycota</taxon>
        <taxon>Agaricomycotina</taxon>
        <taxon>Agaricomycetes</taxon>
        <taxon>Agaricomycetidae</taxon>
        <taxon>Boletales</taxon>
        <taxon>Sclerodermatineae</taxon>
        <taxon>Sclerodermataceae</taxon>
        <taxon>Scleroderma</taxon>
    </lineage>
</organism>
<proteinExistence type="predicted"/>
<name>A0A0C3DUA1_9AGAM</name>
<evidence type="ECO:0000313" key="2">
    <source>
        <dbReference type="Proteomes" id="UP000053989"/>
    </source>
</evidence>
<dbReference type="Proteomes" id="UP000053989">
    <property type="component" value="Unassembled WGS sequence"/>
</dbReference>
<reference evidence="2" key="2">
    <citation type="submission" date="2015-01" db="EMBL/GenBank/DDBJ databases">
        <title>Evolutionary Origins and Diversification of the Mycorrhizal Mutualists.</title>
        <authorList>
            <consortium name="DOE Joint Genome Institute"/>
            <consortium name="Mycorrhizal Genomics Consortium"/>
            <person name="Kohler A."/>
            <person name="Kuo A."/>
            <person name="Nagy L.G."/>
            <person name="Floudas D."/>
            <person name="Copeland A."/>
            <person name="Barry K.W."/>
            <person name="Cichocki N."/>
            <person name="Veneault-Fourrey C."/>
            <person name="LaButti K."/>
            <person name="Lindquist E.A."/>
            <person name="Lipzen A."/>
            <person name="Lundell T."/>
            <person name="Morin E."/>
            <person name="Murat C."/>
            <person name="Riley R."/>
            <person name="Ohm R."/>
            <person name="Sun H."/>
            <person name="Tunlid A."/>
            <person name="Henrissat B."/>
            <person name="Grigoriev I.V."/>
            <person name="Hibbett D.S."/>
            <person name="Martin F."/>
        </authorList>
    </citation>
    <scope>NUCLEOTIDE SEQUENCE [LARGE SCALE GENOMIC DNA]</scope>
    <source>
        <strain evidence="2">Foug A</strain>
    </source>
</reference>
<dbReference type="HOGENOM" id="CLU_1541007_0_0_1"/>